<dbReference type="InterPro" id="IPR015590">
    <property type="entry name" value="Aldehyde_DH_dom"/>
</dbReference>
<sequence>MTTVQAKTFESLNPATDEVVGTYPIHSEDEVRAAVAAARPAAEWWAGLGFAGRLERLERWKGVLTRRAQQLAQVVHDETGKPHGDAMLEIILAIDHTAWAARNARKVLGPKRRSSGLLMANQASSVEYQPLGVVGVIGPWNYPVFTPMGSIAYALAAGNAVVFKPSEYTPGVGRWLADSFAEVIPDHPVFQVVTGFGATGAALCRSGVAKIAFTGSPATGRKIMAACADTLTPVLIEAGGKDALLVDADADLDAAAEAAIWGGMSNAGQTCTGVERVYVHERVYDAFVAKASEIAGSLKVGFEGDAQVGPITMPGQIDIIRRHIADALARGGRAVVGGPVAEGDKYVQPTVLVDVPEDAPAVREETFGPTITVTRVRDMDEAIAKANATDYGLGGTVFARARGMELARRLRAGMVAVNSVISFAGVPSLPFGGVGESGFGRIHGPEGLREFARAKAITRQRFRAPLTMTTFARTPKVDAQVAKLITLLHGKRR</sequence>
<feature type="active site" evidence="4">
    <location>
        <position position="237"/>
    </location>
</feature>
<dbReference type="InterPro" id="IPR016163">
    <property type="entry name" value="Ald_DH_C"/>
</dbReference>
<evidence type="ECO:0000256" key="4">
    <source>
        <dbReference type="PROSITE-ProRule" id="PRU10007"/>
    </source>
</evidence>
<keyword evidence="8" id="KW-1185">Reference proteome</keyword>
<dbReference type="Proteomes" id="UP001596512">
    <property type="component" value="Unassembled WGS sequence"/>
</dbReference>
<evidence type="ECO:0000313" key="8">
    <source>
        <dbReference type="Proteomes" id="UP001596512"/>
    </source>
</evidence>
<dbReference type="InterPro" id="IPR016162">
    <property type="entry name" value="Ald_DH_N"/>
</dbReference>
<protein>
    <recommendedName>
        <fullName evidence="3">Aldehyde dehydrogenase</fullName>
    </recommendedName>
</protein>
<gene>
    <name evidence="7" type="ORF">ACFQV2_38200</name>
</gene>
<dbReference type="Pfam" id="PF00171">
    <property type="entry name" value="Aldedh"/>
    <property type="match status" value="1"/>
</dbReference>
<evidence type="ECO:0000313" key="7">
    <source>
        <dbReference type="EMBL" id="MFC7618339.1"/>
    </source>
</evidence>
<evidence type="ECO:0000259" key="6">
    <source>
        <dbReference type="Pfam" id="PF00171"/>
    </source>
</evidence>
<dbReference type="EMBL" id="JBHTEY010000004">
    <property type="protein sequence ID" value="MFC7618339.1"/>
    <property type="molecule type" value="Genomic_DNA"/>
</dbReference>
<dbReference type="Gene3D" id="3.40.605.10">
    <property type="entry name" value="Aldehyde Dehydrogenase, Chain A, domain 1"/>
    <property type="match status" value="1"/>
</dbReference>
<evidence type="ECO:0000256" key="2">
    <source>
        <dbReference type="ARBA" id="ARBA00023002"/>
    </source>
</evidence>
<dbReference type="PANTHER" id="PTHR11699">
    <property type="entry name" value="ALDEHYDE DEHYDROGENASE-RELATED"/>
    <property type="match status" value="1"/>
</dbReference>
<dbReference type="SUPFAM" id="SSF53720">
    <property type="entry name" value="ALDH-like"/>
    <property type="match status" value="1"/>
</dbReference>
<dbReference type="PROSITE" id="PS00687">
    <property type="entry name" value="ALDEHYDE_DEHYDR_GLU"/>
    <property type="match status" value="1"/>
</dbReference>
<comment type="similarity">
    <text evidence="1 3 5">Belongs to the aldehyde dehydrogenase family.</text>
</comment>
<name>A0ABW2TX23_9PSEU</name>
<evidence type="ECO:0000256" key="1">
    <source>
        <dbReference type="ARBA" id="ARBA00009986"/>
    </source>
</evidence>
<evidence type="ECO:0000256" key="5">
    <source>
        <dbReference type="RuleBase" id="RU003345"/>
    </source>
</evidence>
<keyword evidence="2 3" id="KW-0560">Oxidoreductase</keyword>
<dbReference type="Gene3D" id="3.40.309.10">
    <property type="entry name" value="Aldehyde Dehydrogenase, Chain A, domain 2"/>
    <property type="match status" value="1"/>
</dbReference>
<reference evidence="8" key="1">
    <citation type="journal article" date="2019" name="Int. J. Syst. Evol. Microbiol.">
        <title>The Global Catalogue of Microorganisms (GCM) 10K type strain sequencing project: providing services to taxonomists for standard genome sequencing and annotation.</title>
        <authorList>
            <consortium name="The Broad Institute Genomics Platform"/>
            <consortium name="The Broad Institute Genome Sequencing Center for Infectious Disease"/>
            <person name="Wu L."/>
            <person name="Ma J."/>
        </authorList>
    </citation>
    <scope>NUCLEOTIDE SEQUENCE [LARGE SCALE GENOMIC DNA]</scope>
    <source>
        <strain evidence="8">JCM 17695</strain>
    </source>
</reference>
<dbReference type="InterPro" id="IPR016161">
    <property type="entry name" value="Ald_DH/histidinol_DH"/>
</dbReference>
<accession>A0ABW2TX23</accession>
<feature type="domain" description="Aldehyde dehydrogenase" evidence="6">
    <location>
        <begin position="5"/>
        <end position="457"/>
    </location>
</feature>
<proteinExistence type="inferred from homology"/>
<evidence type="ECO:0000256" key="3">
    <source>
        <dbReference type="PIRNR" id="PIRNR036492"/>
    </source>
</evidence>
<dbReference type="InterPro" id="IPR012394">
    <property type="entry name" value="Aldehyde_DH_NAD(P)"/>
</dbReference>
<dbReference type="CDD" id="cd07099">
    <property type="entry name" value="ALDH_DDALDH"/>
    <property type="match status" value="1"/>
</dbReference>
<dbReference type="PIRSF" id="PIRSF036492">
    <property type="entry name" value="ALDH"/>
    <property type="match status" value="1"/>
</dbReference>
<comment type="caution">
    <text evidence="7">The sequence shown here is derived from an EMBL/GenBank/DDBJ whole genome shotgun (WGS) entry which is preliminary data.</text>
</comment>
<dbReference type="InterPro" id="IPR029510">
    <property type="entry name" value="Ald_DH_CS_GLU"/>
</dbReference>
<organism evidence="7 8">
    <name type="scientific">Actinokineospora soli</name>
    <dbReference type="NCBI Taxonomy" id="1048753"/>
    <lineage>
        <taxon>Bacteria</taxon>
        <taxon>Bacillati</taxon>
        <taxon>Actinomycetota</taxon>
        <taxon>Actinomycetes</taxon>
        <taxon>Pseudonocardiales</taxon>
        <taxon>Pseudonocardiaceae</taxon>
        <taxon>Actinokineospora</taxon>
    </lineage>
</organism>